<dbReference type="PANTHER" id="PTHR43576">
    <property type="entry name" value="ALPHA-L-ARABINOFURANOSIDASE C-RELATED"/>
    <property type="match status" value="1"/>
</dbReference>
<keyword evidence="6" id="KW-0119">Carbohydrate metabolism</keyword>
<evidence type="ECO:0000256" key="2">
    <source>
        <dbReference type="ARBA" id="ARBA00007186"/>
    </source>
</evidence>
<protein>
    <recommendedName>
        <fullName evidence="4">non-reducing end alpha-L-arabinofuranosidase</fullName>
        <ecNumber evidence="4">3.2.1.55</ecNumber>
    </recommendedName>
</protein>
<dbReference type="Gene3D" id="3.20.20.80">
    <property type="entry name" value="Glycosidases"/>
    <property type="match status" value="1"/>
</dbReference>
<dbReference type="EC" id="3.2.1.55" evidence="4"/>
<evidence type="ECO:0000256" key="7">
    <source>
        <dbReference type="ARBA" id="ARBA00023295"/>
    </source>
</evidence>
<dbReference type="SUPFAM" id="SSF51445">
    <property type="entry name" value="(Trans)glycosidases"/>
    <property type="match status" value="1"/>
</dbReference>
<dbReference type="SMART" id="SM00813">
    <property type="entry name" value="Alpha-L-AF_C"/>
    <property type="match status" value="1"/>
</dbReference>
<dbReference type="OrthoDB" id="9758333at2"/>
<dbReference type="EMBL" id="SRSF01000010">
    <property type="protein sequence ID" value="THH36316.1"/>
    <property type="molecule type" value="Genomic_DNA"/>
</dbReference>
<proteinExistence type="inferred from homology"/>
<accession>A0A4S4NAG1</accession>
<feature type="domain" description="Alpha-L-arabinofuranosidase C-terminal" evidence="9">
    <location>
        <begin position="317"/>
        <end position="507"/>
    </location>
</feature>
<evidence type="ECO:0000256" key="8">
    <source>
        <dbReference type="SAM" id="SignalP"/>
    </source>
</evidence>
<comment type="similarity">
    <text evidence="2">Belongs to the glycosyl hydrolase 51 family.</text>
</comment>
<dbReference type="RefSeq" id="WP_136460295.1">
    <property type="nucleotide sequence ID" value="NZ_SRSF01000010.1"/>
</dbReference>
<dbReference type="GO" id="GO:0046556">
    <property type="term" value="F:alpha-L-arabinofuranosidase activity"/>
    <property type="evidence" value="ECO:0007669"/>
    <property type="project" value="UniProtKB-EC"/>
</dbReference>
<dbReference type="InterPro" id="IPR010720">
    <property type="entry name" value="Alpha-L-AF_C"/>
</dbReference>
<name>A0A4S4NAG1_9BACT</name>
<comment type="subunit">
    <text evidence="3">Homohexamer; trimer of dimers.</text>
</comment>
<reference evidence="10 11" key="1">
    <citation type="submission" date="2019-04" db="EMBL/GenBank/DDBJ databases">
        <title>Lewinella litorea sp. nov., isolated from a marine sand.</title>
        <authorList>
            <person name="Yoon J.-H."/>
        </authorList>
    </citation>
    <scope>NUCLEOTIDE SEQUENCE [LARGE SCALE GENOMIC DNA]</scope>
    <source>
        <strain evidence="10 11">HSMS-39</strain>
    </source>
</reference>
<sequence>MQSILYATLLTLLLGGSLGAQPVAMRAAPQEDAPTISRHIYGHFAEHLGRNIYGGFYVGEDSPIPNTKGVRNDIIEALRELKIPNLRWPGGCFADTYHWKDGIGPKADRPSILNVWWGNVKEDNSFGTHEFLNMCELLNTEPYLSANVGSGTPQEFADWIKYTNHPAGTSPMPNLRAENGREEPWSVKYWGIGNEAWGCGGNMRPEYYADLYRRFATYASDWNNSDGIYKIASGASSSDYKWTEVLMQNIPKNLIDAIALHHYSVIDWGNKGPAKDFTEEHYFAIMREALRMDELVTKHVAIMDEHDPEKKVDLFVDEWGGWYDVEPGTNPGFLFQQNTMRDAMVAGATLNIFNNHADRVKMANLAQAVNVLQAVILTDEEKMLLTPTYHVMKMYNAHHDATLIPLEFDSPSYTFEGEELPAISASASRDSLGEVHISLVNIDSRKAHTIQLDVSALDLSKLSGEILTSAALQDHNSFEDPEKVQPAAFTGARLDQGTITLEVPPFSVVVLSAGQQAR</sequence>
<evidence type="ECO:0000259" key="9">
    <source>
        <dbReference type="SMART" id="SM00813"/>
    </source>
</evidence>
<dbReference type="GO" id="GO:0000272">
    <property type="term" value="P:polysaccharide catabolic process"/>
    <property type="evidence" value="ECO:0007669"/>
    <property type="project" value="TreeGrafter"/>
</dbReference>
<evidence type="ECO:0000256" key="5">
    <source>
        <dbReference type="ARBA" id="ARBA00022801"/>
    </source>
</evidence>
<feature type="signal peptide" evidence="8">
    <location>
        <begin position="1"/>
        <end position="20"/>
    </location>
</feature>
<keyword evidence="8" id="KW-0732">Signal</keyword>
<feature type="chain" id="PRO_5020415100" description="non-reducing end alpha-L-arabinofuranosidase" evidence="8">
    <location>
        <begin position="21"/>
        <end position="518"/>
    </location>
</feature>
<dbReference type="InterPro" id="IPR017853">
    <property type="entry name" value="GH"/>
</dbReference>
<dbReference type="GO" id="GO:0046373">
    <property type="term" value="P:L-arabinose metabolic process"/>
    <property type="evidence" value="ECO:0007669"/>
    <property type="project" value="InterPro"/>
</dbReference>
<dbReference type="InterPro" id="IPR055235">
    <property type="entry name" value="ASD1_cat"/>
</dbReference>
<dbReference type="Proteomes" id="UP000308528">
    <property type="component" value="Unassembled WGS sequence"/>
</dbReference>
<dbReference type="InterPro" id="IPR013780">
    <property type="entry name" value="Glyco_hydro_b"/>
</dbReference>
<gene>
    <name evidence="10" type="ORF">E4021_15510</name>
</gene>
<evidence type="ECO:0000256" key="6">
    <source>
        <dbReference type="ARBA" id="ARBA00023277"/>
    </source>
</evidence>
<keyword evidence="7" id="KW-0326">Glycosidase</keyword>
<evidence type="ECO:0000256" key="3">
    <source>
        <dbReference type="ARBA" id="ARBA00011165"/>
    </source>
</evidence>
<evidence type="ECO:0000256" key="4">
    <source>
        <dbReference type="ARBA" id="ARBA00012670"/>
    </source>
</evidence>
<evidence type="ECO:0000313" key="11">
    <source>
        <dbReference type="Proteomes" id="UP000308528"/>
    </source>
</evidence>
<organism evidence="10 11">
    <name type="scientific">Neolewinella litorea</name>
    <dbReference type="NCBI Taxonomy" id="2562452"/>
    <lineage>
        <taxon>Bacteria</taxon>
        <taxon>Pseudomonadati</taxon>
        <taxon>Bacteroidota</taxon>
        <taxon>Saprospiria</taxon>
        <taxon>Saprospirales</taxon>
        <taxon>Lewinellaceae</taxon>
        <taxon>Neolewinella</taxon>
    </lineage>
</organism>
<dbReference type="Pfam" id="PF06964">
    <property type="entry name" value="Alpha-L-AF_C"/>
    <property type="match status" value="1"/>
</dbReference>
<dbReference type="Gene3D" id="2.60.40.1180">
    <property type="entry name" value="Golgi alpha-mannosidase II"/>
    <property type="match status" value="1"/>
</dbReference>
<dbReference type="PANTHER" id="PTHR43576:SF2">
    <property type="entry name" value="INTRACELLULAR EXO-ALPHA-L-ARABINOFURANOSIDASE 2"/>
    <property type="match status" value="1"/>
</dbReference>
<comment type="caution">
    <text evidence="10">The sequence shown here is derived from an EMBL/GenBank/DDBJ whole genome shotgun (WGS) entry which is preliminary data.</text>
</comment>
<keyword evidence="5" id="KW-0378">Hydrolase</keyword>
<evidence type="ECO:0000256" key="1">
    <source>
        <dbReference type="ARBA" id="ARBA00001462"/>
    </source>
</evidence>
<keyword evidence="11" id="KW-1185">Reference proteome</keyword>
<dbReference type="Pfam" id="PF22848">
    <property type="entry name" value="ASD1_dom"/>
    <property type="match status" value="1"/>
</dbReference>
<dbReference type="AlphaFoldDB" id="A0A4S4NAG1"/>
<comment type="catalytic activity">
    <reaction evidence="1">
        <text>Hydrolysis of terminal non-reducing alpha-L-arabinofuranoside residues in alpha-L-arabinosides.</text>
        <dbReference type="EC" id="3.2.1.55"/>
    </reaction>
</comment>
<evidence type="ECO:0000313" key="10">
    <source>
        <dbReference type="EMBL" id="THH36316.1"/>
    </source>
</evidence>
<dbReference type="SUPFAM" id="SSF51011">
    <property type="entry name" value="Glycosyl hydrolase domain"/>
    <property type="match status" value="1"/>
</dbReference>